<dbReference type="AlphaFoldDB" id="A0A920BTN2"/>
<evidence type="ECO:0000313" key="3">
    <source>
        <dbReference type="Proteomes" id="UP000682111"/>
    </source>
</evidence>
<dbReference type="EMBL" id="BORC01000003">
    <property type="protein sequence ID" value="GIN62345.1"/>
    <property type="molecule type" value="Genomic_DNA"/>
</dbReference>
<dbReference type="Proteomes" id="UP000682111">
    <property type="component" value="Unassembled WGS sequence"/>
</dbReference>
<evidence type="ECO:0008006" key="4">
    <source>
        <dbReference type="Google" id="ProtNLM"/>
    </source>
</evidence>
<dbReference type="RefSeq" id="WP_212933705.1">
    <property type="nucleotide sequence ID" value="NZ_BORC01000003.1"/>
</dbReference>
<accession>A0A920BTN2</accession>
<organism evidence="2 3">
    <name type="scientific">Robertmurraya siralis</name>
    <dbReference type="NCBI Taxonomy" id="77777"/>
    <lineage>
        <taxon>Bacteria</taxon>
        <taxon>Bacillati</taxon>
        <taxon>Bacillota</taxon>
        <taxon>Bacilli</taxon>
        <taxon>Bacillales</taxon>
        <taxon>Bacillaceae</taxon>
        <taxon>Robertmurraya</taxon>
    </lineage>
</organism>
<keyword evidence="1" id="KW-0472">Membrane</keyword>
<name>A0A920BTN2_9BACI</name>
<feature type="transmembrane region" description="Helical" evidence="1">
    <location>
        <begin position="50"/>
        <end position="68"/>
    </location>
</feature>
<gene>
    <name evidence="2" type="ORF">J27TS8_23380</name>
</gene>
<evidence type="ECO:0000256" key="1">
    <source>
        <dbReference type="SAM" id="Phobius"/>
    </source>
</evidence>
<keyword evidence="1" id="KW-1133">Transmembrane helix</keyword>
<comment type="caution">
    <text evidence="2">The sequence shown here is derived from an EMBL/GenBank/DDBJ whole genome shotgun (WGS) entry which is preliminary data.</text>
</comment>
<dbReference type="Pfam" id="PF17280">
    <property type="entry name" value="DUF5345"/>
    <property type="match status" value="1"/>
</dbReference>
<proteinExistence type="predicted"/>
<feature type="transmembrane region" description="Helical" evidence="1">
    <location>
        <begin position="74"/>
        <end position="93"/>
    </location>
</feature>
<dbReference type="InterPro" id="IPR035238">
    <property type="entry name" value="DUF5345"/>
</dbReference>
<protein>
    <recommendedName>
        <fullName evidence="4">YxlC family protein</fullName>
    </recommendedName>
</protein>
<keyword evidence="1" id="KW-0812">Transmembrane</keyword>
<sequence length="105" mass="12378">MNEKELFTQLKEDWEQLDKLSNHSTPSTHELKEQLIIAKMEQRRAFRKELSLFILTALFILSIFTVAVLKAPVIFILTQIVALIGAPILFFFLKKVLRKEEFYHE</sequence>
<keyword evidence="3" id="KW-1185">Reference proteome</keyword>
<evidence type="ECO:0000313" key="2">
    <source>
        <dbReference type="EMBL" id="GIN62345.1"/>
    </source>
</evidence>
<reference evidence="2" key="1">
    <citation type="submission" date="2021-03" db="EMBL/GenBank/DDBJ databases">
        <title>Antimicrobial resistance genes in bacteria isolated from Japanese honey, and their potential for conferring macrolide and lincosamide resistance in the American foulbrood pathogen Paenibacillus larvae.</title>
        <authorList>
            <person name="Okamoto M."/>
            <person name="Kumagai M."/>
            <person name="Kanamori H."/>
            <person name="Takamatsu D."/>
        </authorList>
    </citation>
    <scope>NUCLEOTIDE SEQUENCE</scope>
    <source>
        <strain evidence="2">J27TS8</strain>
    </source>
</reference>